<dbReference type="Gene3D" id="1.10.1740.10">
    <property type="match status" value="1"/>
</dbReference>
<dbReference type="SUPFAM" id="SSF88946">
    <property type="entry name" value="Sigma2 domain of RNA polymerase sigma factors"/>
    <property type="match status" value="1"/>
</dbReference>
<evidence type="ECO:0000256" key="2">
    <source>
        <dbReference type="ARBA" id="ARBA00023015"/>
    </source>
</evidence>
<dbReference type="RefSeq" id="WP_114464230.1">
    <property type="nucleotide sequence ID" value="NZ_QPIW01000038.1"/>
</dbReference>
<dbReference type="Proteomes" id="UP000253141">
    <property type="component" value="Unassembled WGS sequence"/>
</dbReference>
<dbReference type="InterPro" id="IPR039425">
    <property type="entry name" value="RNA_pol_sigma-70-like"/>
</dbReference>
<keyword evidence="2" id="KW-0805">Transcription regulation</keyword>
<proteinExistence type="inferred from homology"/>
<dbReference type="InterPro" id="IPR013325">
    <property type="entry name" value="RNA_pol_sigma_r2"/>
</dbReference>
<evidence type="ECO:0000313" key="7">
    <source>
        <dbReference type="EMBL" id="RDB02659.1"/>
    </source>
</evidence>
<dbReference type="InterPro" id="IPR013249">
    <property type="entry name" value="RNA_pol_sigma70_r4_t2"/>
</dbReference>
<dbReference type="InterPro" id="IPR013324">
    <property type="entry name" value="RNA_pol_sigma_r3/r4-like"/>
</dbReference>
<dbReference type="PANTHER" id="PTHR43133">
    <property type="entry name" value="RNA POLYMERASE ECF-TYPE SIGMA FACTO"/>
    <property type="match status" value="1"/>
</dbReference>
<dbReference type="SUPFAM" id="SSF88659">
    <property type="entry name" value="Sigma3 and sigma4 domains of RNA polymerase sigma factors"/>
    <property type="match status" value="1"/>
</dbReference>
<evidence type="ECO:0000313" key="8">
    <source>
        <dbReference type="Proteomes" id="UP000253141"/>
    </source>
</evidence>
<keyword evidence="3" id="KW-0731">Sigma factor</keyword>
<keyword evidence="8" id="KW-1185">Reference proteome</keyword>
<dbReference type="EMBL" id="QPIW01000038">
    <property type="protein sequence ID" value="RDB02659.1"/>
    <property type="molecule type" value="Genomic_DNA"/>
</dbReference>
<evidence type="ECO:0000256" key="1">
    <source>
        <dbReference type="ARBA" id="ARBA00010641"/>
    </source>
</evidence>
<comment type="caution">
    <text evidence="7">The sequence shown here is derived from an EMBL/GenBank/DDBJ whole genome shotgun (WGS) entry which is preliminary data.</text>
</comment>
<feature type="domain" description="RNA polymerase sigma factor 70 region 4 type 2" evidence="6">
    <location>
        <begin position="118"/>
        <end position="170"/>
    </location>
</feature>
<evidence type="ECO:0000256" key="4">
    <source>
        <dbReference type="ARBA" id="ARBA00023163"/>
    </source>
</evidence>
<dbReference type="Pfam" id="PF04542">
    <property type="entry name" value="Sigma70_r2"/>
    <property type="match status" value="1"/>
</dbReference>
<dbReference type="AlphaFoldDB" id="A0A369HYR2"/>
<dbReference type="InterPro" id="IPR007627">
    <property type="entry name" value="RNA_pol_sigma70_r2"/>
</dbReference>
<gene>
    <name evidence="7" type="ORF">DVG78_27550</name>
</gene>
<dbReference type="Pfam" id="PF08281">
    <property type="entry name" value="Sigma70_r4_2"/>
    <property type="match status" value="1"/>
</dbReference>
<dbReference type="InterPro" id="IPR014284">
    <property type="entry name" value="RNA_pol_sigma-70_dom"/>
</dbReference>
<sequence>MPESQLIKACLRGESFAYERLYQRYAPKMMVVCKRYVSDYEDAKDLLQEGFMKVFQELHRFRNEGSFEGWIRRIMVNVSLEHYKKNVKPSRQLDDISLLNEHSQPIADEDIESQLSADELLLLVQSLPPSYRMVFNLYVFEGFKHQEIAKQLGIGEGTSKSNLQDARRLLQKKILMMNKEAKTRSI</sequence>
<comment type="similarity">
    <text evidence="1">Belongs to the sigma-70 factor family. ECF subfamily.</text>
</comment>
<dbReference type="NCBIfam" id="TIGR02937">
    <property type="entry name" value="sigma70-ECF"/>
    <property type="match status" value="1"/>
</dbReference>
<organism evidence="7 8">
    <name type="scientific">Runella aurantiaca</name>
    <dbReference type="NCBI Taxonomy" id="2282308"/>
    <lineage>
        <taxon>Bacteria</taxon>
        <taxon>Pseudomonadati</taxon>
        <taxon>Bacteroidota</taxon>
        <taxon>Cytophagia</taxon>
        <taxon>Cytophagales</taxon>
        <taxon>Spirosomataceae</taxon>
        <taxon>Runella</taxon>
    </lineage>
</organism>
<dbReference type="OrthoDB" id="1493925at2"/>
<dbReference type="PANTHER" id="PTHR43133:SF46">
    <property type="entry name" value="RNA POLYMERASE SIGMA-70 FACTOR ECF SUBFAMILY"/>
    <property type="match status" value="1"/>
</dbReference>
<dbReference type="CDD" id="cd06171">
    <property type="entry name" value="Sigma70_r4"/>
    <property type="match status" value="1"/>
</dbReference>
<protein>
    <submittedName>
        <fullName evidence="7">Sigma-70 family RNA polymerase sigma factor</fullName>
    </submittedName>
</protein>
<reference evidence="7 8" key="1">
    <citation type="submission" date="2018-07" db="EMBL/GenBank/DDBJ databases">
        <title>Genome analysis of Runella aurantiaca.</title>
        <authorList>
            <person name="Yang X."/>
        </authorList>
    </citation>
    <scope>NUCLEOTIDE SEQUENCE [LARGE SCALE GENOMIC DNA]</scope>
    <source>
        <strain evidence="7 8">YX9</strain>
    </source>
</reference>
<dbReference type="InterPro" id="IPR036388">
    <property type="entry name" value="WH-like_DNA-bd_sf"/>
</dbReference>
<evidence type="ECO:0000259" key="6">
    <source>
        <dbReference type="Pfam" id="PF08281"/>
    </source>
</evidence>
<dbReference type="GO" id="GO:0006352">
    <property type="term" value="P:DNA-templated transcription initiation"/>
    <property type="evidence" value="ECO:0007669"/>
    <property type="project" value="InterPro"/>
</dbReference>
<evidence type="ECO:0000256" key="3">
    <source>
        <dbReference type="ARBA" id="ARBA00023082"/>
    </source>
</evidence>
<evidence type="ECO:0000259" key="5">
    <source>
        <dbReference type="Pfam" id="PF04542"/>
    </source>
</evidence>
<keyword evidence="4" id="KW-0804">Transcription</keyword>
<dbReference type="GO" id="GO:0003677">
    <property type="term" value="F:DNA binding"/>
    <property type="evidence" value="ECO:0007669"/>
    <property type="project" value="InterPro"/>
</dbReference>
<accession>A0A369HYR2</accession>
<name>A0A369HYR2_9BACT</name>
<feature type="domain" description="RNA polymerase sigma-70 region 2" evidence="5">
    <location>
        <begin position="21"/>
        <end position="86"/>
    </location>
</feature>
<dbReference type="Gene3D" id="1.10.10.10">
    <property type="entry name" value="Winged helix-like DNA-binding domain superfamily/Winged helix DNA-binding domain"/>
    <property type="match status" value="1"/>
</dbReference>
<dbReference type="GO" id="GO:0016987">
    <property type="term" value="F:sigma factor activity"/>
    <property type="evidence" value="ECO:0007669"/>
    <property type="project" value="UniProtKB-KW"/>
</dbReference>